<protein>
    <submittedName>
        <fullName evidence="8">Ferredoxin 1</fullName>
    </submittedName>
</protein>
<dbReference type="Gene3D" id="3.10.20.30">
    <property type="match status" value="1"/>
</dbReference>
<dbReference type="InterPro" id="IPR012675">
    <property type="entry name" value="Beta-grasp_dom_sf"/>
</dbReference>
<evidence type="ECO:0000313" key="8">
    <source>
        <dbReference type="EMBL" id="CAH61447.1"/>
    </source>
</evidence>
<evidence type="ECO:0000256" key="3">
    <source>
        <dbReference type="ARBA" id="ARBA00022723"/>
    </source>
</evidence>
<evidence type="ECO:0000256" key="5">
    <source>
        <dbReference type="ARBA" id="ARBA00023014"/>
    </source>
</evidence>
<dbReference type="PANTHER" id="PTHR23426">
    <property type="entry name" value="FERREDOXIN/ADRENODOXIN"/>
    <property type="match status" value="1"/>
</dbReference>
<dbReference type="GO" id="GO:0046872">
    <property type="term" value="F:metal ion binding"/>
    <property type="evidence" value="ECO:0007669"/>
    <property type="project" value="UniProtKB-KW"/>
</dbReference>
<comment type="similarity">
    <text evidence="1">Belongs to the adrenodoxin/putidaredoxin family.</text>
</comment>
<feature type="domain" description="2Fe-2S ferredoxin-type" evidence="7">
    <location>
        <begin position="2"/>
        <end position="106"/>
    </location>
</feature>
<dbReference type="Pfam" id="PF00111">
    <property type="entry name" value="Fer2"/>
    <property type="match status" value="1"/>
</dbReference>
<keyword evidence="4" id="KW-0408">Iron</keyword>
<keyword evidence="2" id="KW-0001">2Fe-2S</keyword>
<evidence type="ECO:0000256" key="6">
    <source>
        <dbReference type="ARBA" id="ARBA00034078"/>
    </source>
</evidence>
<evidence type="ECO:0000256" key="1">
    <source>
        <dbReference type="ARBA" id="ARBA00010914"/>
    </source>
</evidence>
<proteinExistence type="inferred from homology"/>
<dbReference type="PANTHER" id="PTHR23426:SF65">
    <property type="entry name" value="FERREDOXIN-2, MITOCHONDRIAL"/>
    <property type="match status" value="1"/>
</dbReference>
<sequence length="107" mass="11365">MPTVTYVEINGTRHTVEAENDLSLMEVALNSSVPGIDGDCGGAAACGTCHIYIDAAWIDKTGPAADGIEKDMLEFAEHSNESSRLACQVKLSEELNGLVVHLPLAQH</sequence>
<evidence type="ECO:0000256" key="2">
    <source>
        <dbReference type="ARBA" id="ARBA00022714"/>
    </source>
</evidence>
<dbReference type="AlphaFoldDB" id="Q5F4E0"/>
<dbReference type="SUPFAM" id="SSF54292">
    <property type="entry name" value="2Fe-2S ferredoxin-like"/>
    <property type="match status" value="1"/>
</dbReference>
<evidence type="ECO:0000256" key="4">
    <source>
        <dbReference type="ARBA" id="ARBA00023004"/>
    </source>
</evidence>
<dbReference type="GO" id="GO:0051537">
    <property type="term" value="F:2 iron, 2 sulfur cluster binding"/>
    <property type="evidence" value="ECO:0007669"/>
    <property type="project" value="UniProtKB-KW"/>
</dbReference>
<evidence type="ECO:0000259" key="7">
    <source>
        <dbReference type="PROSITE" id="PS51085"/>
    </source>
</evidence>
<dbReference type="PROSITE" id="PS51085">
    <property type="entry name" value="2FE2S_FER_2"/>
    <property type="match status" value="1"/>
</dbReference>
<dbReference type="GO" id="GO:0009055">
    <property type="term" value="F:electron transfer activity"/>
    <property type="evidence" value="ECO:0007669"/>
    <property type="project" value="TreeGrafter"/>
</dbReference>
<dbReference type="PRINTS" id="PR00355">
    <property type="entry name" value="ADRENODOXIN"/>
</dbReference>
<dbReference type="EMBL" id="AJ850057">
    <property type="protein sequence ID" value="CAH61447.1"/>
    <property type="molecule type" value="Genomic_DNA"/>
</dbReference>
<accession>Q5F4E0</accession>
<name>Q5F4E0_SPHMC</name>
<reference evidence="8" key="1">
    <citation type="journal article" date="2006" name="Appl. Environ. Microbiol.">
        <title>Cytochrome P450 alkane hydroxylases of the CYP153 family are common in alkane-degrading eubacteria lacking integral membrane alkane hydroxylases.</title>
        <authorList>
            <person name="van Beilen J.B."/>
            <person name="Funhoff E.G."/>
            <person name="van Loon A."/>
            <person name="Just A."/>
            <person name="Kaysser L."/>
            <person name="Bouza M."/>
            <person name="Holtackers R."/>
            <person name="Roethlisberger M."/>
            <person name="Li Z."/>
            <person name="Witholt B."/>
        </authorList>
    </citation>
    <scope>NUCLEOTIDE SEQUENCE</scope>
    <source>
        <strain evidence="8">HXN-200</strain>
    </source>
</reference>
<keyword evidence="3" id="KW-0479">Metal-binding</keyword>
<dbReference type="CDD" id="cd00207">
    <property type="entry name" value="fer2"/>
    <property type="match status" value="1"/>
</dbReference>
<organism evidence="8">
    <name type="scientific">Sphingopyxis macrogoltabida</name>
    <name type="common">Sphingomonas macrogoltabidus</name>
    <dbReference type="NCBI Taxonomy" id="33050"/>
    <lineage>
        <taxon>Bacteria</taxon>
        <taxon>Pseudomonadati</taxon>
        <taxon>Pseudomonadota</taxon>
        <taxon>Alphaproteobacteria</taxon>
        <taxon>Sphingomonadales</taxon>
        <taxon>Sphingomonadaceae</taxon>
        <taxon>Sphingopyxis</taxon>
    </lineage>
</organism>
<comment type="cofactor">
    <cofactor evidence="6">
        <name>[2Fe-2S] cluster</name>
        <dbReference type="ChEBI" id="CHEBI:190135"/>
    </cofactor>
</comment>
<dbReference type="InterPro" id="IPR001055">
    <property type="entry name" value="Adrenodoxin-like"/>
</dbReference>
<dbReference type="GO" id="GO:0140647">
    <property type="term" value="P:P450-containing electron transport chain"/>
    <property type="evidence" value="ECO:0007669"/>
    <property type="project" value="InterPro"/>
</dbReference>
<dbReference type="InterPro" id="IPR001041">
    <property type="entry name" value="2Fe-2S_ferredoxin-type"/>
</dbReference>
<keyword evidence="5" id="KW-0411">Iron-sulfur</keyword>
<dbReference type="InterPro" id="IPR036010">
    <property type="entry name" value="2Fe-2S_ferredoxin-like_sf"/>
</dbReference>
<gene>
    <name evidence="8" type="primary">ahpI1</name>
</gene>